<evidence type="ECO:0000256" key="8">
    <source>
        <dbReference type="SAM" id="SignalP"/>
    </source>
</evidence>
<dbReference type="InterPro" id="IPR015500">
    <property type="entry name" value="Peptidase_S8_subtilisin-rel"/>
</dbReference>
<sequence length="1519" mass="160351">MKKSSPTILSAQCLLLFLLSYQQHLSTASDNAPTKSYIVYMGERKHSDPSLVVDSHHTMLATVLGGSKEEAADSILYSYKHGFSGFAARLTDSQAQMIADMSGVLNVIPNSLVKLHTTRSWDSLGLSLTHANTNLLNESNMGDDTIIGVIDSGIWPESKSFSDQGLGPIPSRWKGSCEGGDQFNSTNCNRKLIGARWFIKGLLALLKEPYNTTEYMEYFSPRDGIGHGTHTSATAAGSVVHNVSYKGLAMGTARGGSPRARLSTYKACWNIGGYYCSDADLLNAFDEAIHDGVDVLSVSLGLGPPFVLDAIAVGSFHAVAKGITVVCSAGNSGPRSQTVENVAPWVISVAASTMDRSFPSPITLGNNQTILGQAMFTGHKEIGFKSLISPKVSDDSDVCICEFLTPDNQTMAGKVVLCFGSTSFASLIASDAVNASGGVGLVIAKSPGIIQPCDELPCFEVDYEVGKKILSYIVSSKAPVVKLSPSHTLVGKPLSAKIARFSSRGPNSLSPEILKPDIAAPGVNVLAAFTPKDPDAYLGFAFETGTSMSCPHVSGIVALLKSIHPSWSPAAIRSALTTTASTTSSSGEPIFTMGDPQKLADPFDYGGGIVNPNLAANPGLIYDLEMSDYVHYLCSIGYNITACPNKKPSVLDLNLPSITIPNLRASVTVTRTVTNVGPIHSTYVASVELPLGVQIVVRPQMLVFNSTVKRRSFTVTLSSSHKVIGGYYFGSLSWSDGARMVKSPISVRTEIIPSYTDSSYQQHLSTASDNAPTKILSLSLTLNETCSMNSQSYIVYMGERKHSDPSLVVDSHHTMLATVLGGSKEEAADSILYSYKHGFSGFAARLTDSHAQMIAEMDGVIDVIPNGLVKLHTTRSWDFLGLSLPPAANNLLTESNMGDGTIIGVIDSGVWPESKSYNDQGLGPIPARWKGTCVGGDQFNSTHCNKKLIGARWFVKGLLELTKEPINTTAGMEYLSPRDAMGHGTHTSSTAAGSLVYNVSYKGLAAGTARGGAPRARLAIYKVCWNAAGGCSNVDILKAFDEAINDGVDVLSVSLGLGVPSVLDVISFGSLHAVSKGITVVCSAGNSGPRSQLVENTAPWIISVAASTMDRSFPTPITLGNNRTIMGQAMSTGHKEIGFTGLACPEGKGATCDDLLFADNKTMRGKVVLCIALGFSFDTADIVKAAGAVGLIIAKYPSYINPCDDLPCVEVDYDVGAQLLSYIRSSIEPVVKLSPSKTLVGKPLSVKIARFSSRGPSNLSPEILKPDVAAPGVNVLAAINPSNMDASDGFAIESGTSMACPHVAGIVALLKSLHPSWSPAAIRSALTTTASTVDPSGEPIFTMGDAQTVAGPFDYGGGIVNPNRAADPGLIYDMGMTDYVDYLCSIGYNSSAISALTLQSTVCPSKSPSILDLNLPSITVPNLGASVTVTRTVTNVGPVDSTYVASVESPLGVQVAVRPQMLVFNSTVKKLSFTVTLSSSHKSVGGYYTGSLSWSDEIRMVKSPISVKTEIIPSYTDRS</sequence>
<dbReference type="InterPro" id="IPR023828">
    <property type="entry name" value="Peptidase_S8_Ser-AS"/>
</dbReference>
<dbReference type="InterPro" id="IPR041469">
    <property type="entry name" value="Subtilisin-like_FN3"/>
</dbReference>
<evidence type="ECO:0000256" key="6">
    <source>
        <dbReference type="PIRSR" id="PIRSR615500-1"/>
    </source>
</evidence>
<evidence type="ECO:0000259" key="11">
    <source>
        <dbReference type="Pfam" id="PF17766"/>
    </source>
</evidence>
<reference evidence="12 13" key="1">
    <citation type="journal article" date="2019" name="Nat. Plants">
        <title>Stout camphor tree genome fills gaps in understanding of flowering plant genome evolution.</title>
        <authorList>
            <person name="Chaw S.M."/>
            <person name="Liu Y.C."/>
            <person name="Wu Y.W."/>
            <person name="Wang H.Y."/>
            <person name="Lin C.I."/>
            <person name="Wu C.S."/>
            <person name="Ke H.M."/>
            <person name="Chang L.Y."/>
            <person name="Hsu C.Y."/>
            <person name="Yang H.T."/>
            <person name="Sudianto E."/>
            <person name="Hsu M.H."/>
            <person name="Wu K.P."/>
            <person name="Wang L.N."/>
            <person name="Leebens-Mack J.H."/>
            <person name="Tsai I.J."/>
        </authorList>
    </citation>
    <scope>NUCLEOTIDE SEQUENCE [LARGE SCALE GENOMIC DNA]</scope>
    <source>
        <strain evidence="13">cv. Chaw 1501</strain>
        <tissue evidence="12">Young leaves</tissue>
    </source>
</reference>
<dbReference type="FunFam" id="3.40.50.200:FF:000006">
    <property type="entry name" value="Subtilisin-like protease SBT1.5"/>
    <property type="match status" value="2"/>
</dbReference>
<dbReference type="OrthoDB" id="206201at2759"/>
<protein>
    <submittedName>
        <fullName evidence="12">Peptidase S8/S53 domain-containing protein</fullName>
    </submittedName>
</protein>
<dbReference type="EMBL" id="QPKB01000006">
    <property type="protein sequence ID" value="RWR87691.1"/>
    <property type="molecule type" value="Genomic_DNA"/>
</dbReference>
<evidence type="ECO:0000256" key="2">
    <source>
        <dbReference type="ARBA" id="ARBA00022670"/>
    </source>
</evidence>
<name>A0A3S3QMX3_9MAGN</name>
<evidence type="ECO:0000256" key="7">
    <source>
        <dbReference type="PROSITE-ProRule" id="PRU01240"/>
    </source>
</evidence>
<dbReference type="Gene3D" id="2.60.40.2310">
    <property type="match status" value="2"/>
</dbReference>
<feature type="domain" description="Subtilisin-like protease fibronectin type-III" evidence="11">
    <location>
        <begin position="1412"/>
        <end position="1507"/>
    </location>
</feature>
<dbReference type="PROSITE" id="PS51892">
    <property type="entry name" value="SUBTILASE"/>
    <property type="match status" value="2"/>
</dbReference>
<evidence type="ECO:0000313" key="13">
    <source>
        <dbReference type="Proteomes" id="UP000283530"/>
    </source>
</evidence>
<feature type="active site" description="Charge relay system" evidence="7">
    <location>
        <position position="547"/>
    </location>
</feature>
<keyword evidence="13" id="KW-1185">Reference proteome</keyword>
<feature type="active site" description="Charge relay system" evidence="7">
    <location>
        <position position="227"/>
    </location>
</feature>
<feature type="active site" description="Charge relay system" evidence="6 7">
    <location>
        <position position="983"/>
    </location>
</feature>
<dbReference type="InterPro" id="IPR000209">
    <property type="entry name" value="Peptidase_S8/S53_dom"/>
</dbReference>
<evidence type="ECO:0000256" key="4">
    <source>
        <dbReference type="ARBA" id="ARBA00022801"/>
    </source>
</evidence>
<evidence type="ECO:0000259" key="9">
    <source>
        <dbReference type="Pfam" id="PF00082"/>
    </source>
</evidence>
<accession>A0A3S3QMX3</accession>
<dbReference type="Proteomes" id="UP000283530">
    <property type="component" value="Unassembled WGS sequence"/>
</dbReference>
<dbReference type="CDD" id="cd04852">
    <property type="entry name" value="Peptidases_S8_3"/>
    <property type="match status" value="2"/>
</dbReference>
<feature type="active site" description="Charge relay system" evidence="6 7">
    <location>
        <position position="907"/>
    </location>
</feature>
<evidence type="ECO:0000256" key="3">
    <source>
        <dbReference type="ARBA" id="ARBA00022729"/>
    </source>
</evidence>
<keyword evidence="4 7" id="KW-0378">Hydrolase</keyword>
<dbReference type="GO" id="GO:0004252">
    <property type="term" value="F:serine-type endopeptidase activity"/>
    <property type="evidence" value="ECO:0007669"/>
    <property type="project" value="UniProtKB-UniRule"/>
</dbReference>
<comment type="similarity">
    <text evidence="1 7">Belongs to the peptidase S8 family.</text>
</comment>
<proteinExistence type="inferred from homology"/>
<dbReference type="PRINTS" id="PR00723">
    <property type="entry name" value="SUBTILISIN"/>
</dbReference>
<feature type="active site" description="Charge relay system" evidence="6 7">
    <location>
        <position position="1297"/>
    </location>
</feature>
<dbReference type="GO" id="GO:0006508">
    <property type="term" value="P:proteolysis"/>
    <property type="evidence" value="ECO:0007669"/>
    <property type="project" value="UniProtKB-KW"/>
</dbReference>
<gene>
    <name evidence="12" type="ORF">CKAN_01664600</name>
</gene>
<feature type="chain" id="PRO_5018672206" evidence="8">
    <location>
        <begin position="29"/>
        <end position="1519"/>
    </location>
</feature>
<feature type="domain" description="Inhibitor I9" evidence="10">
    <location>
        <begin position="792"/>
        <end position="872"/>
    </location>
</feature>
<dbReference type="InterPro" id="IPR045051">
    <property type="entry name" value="SBT"/>
</dbReference>
<dbReference type="STRING" id="337451.A0A3S3QMX3"/>
<evidence type="ECO:0000259" key="10">
    <source>
        <dbReference type="Pfam" id="PF05922"/>
    </source>
</evidence>
<dbReference type="Gene3D" id="3.30.70.80">
    <property type="entry name" value="Peptidase S8 propeptide/proteinase inhibitor I9"/>
    <property type="match status" value="2"/>
</dbReference>
<feature type="domain" description="Peptidase S8/S53" evidence="9">
    <location>
        <begin position="142"/>
        <end position="583"/>
    </location>
</feature>
<feature type="domain" description="Inhibitor I9" evidence="10">
    <location>
        <begin position="36"/>
        <end position="116"/>
    </location>
</feature>
<dbReference type="InterPro" id="IPR034197">
    <property type="entry name" value="Peptidases_S8_3"/>
</dbReference>
<dbReference type="FunFam" id="3.50.30.30:FF:000005">
    <property type="entry name" value="subtilisin-like protease SBT1.5"/>
    <property type="match status" value="1"/>
</dbReference>
<dbReference type="CDD" id="cd02120">
    <property type="entry name" value="PA_subtilisin_like"/>
    <property type="match status" value="2"/>
</dbReference>
<keyword evidence="5 7" id="KW-0720">Serine protease</keyword>
<evidence type="ECO:0000256" key="1">
    <source>
        <dbReference type="ARBA" id="ARBA00011073"/>
    </source>
</evidence>
<dbReference type="Pfam" id="PF05922">
    <property type="entry name" value="Inhibitor_I9"/>
    <property type="match status" value="2"/>
</dbReference>
<dbReference type="InterPro" id="IPR036852">
    <property type="entry name" value="Peptidase_S8/S53_dom_sf"/>
</dbReference>
<dbReference type="PANTHER" id="PTHR10795">
    <property type="entry name" value="PROPROTEIN CONVERTASE SUBTILISIN/KEXIN"/>
    <property type="match status" value="1"/>
</dbReference>
<keyword evidence="2 7" id="KW-0645">Protease</keyword>
<organism evidence="12 13">
    <name type="scientific">Cinnamomum micranthum f. kanehirae</name>
    <dbReference type="NCBI Taxonomy" id="337451"/>
    <lineage>
        <taxon>Eukaryota</taxon>
        <taxon>Viridiplantae</taxon>
        <taxon>Streptophyta</taxon>
        <taxon>Embryophyta</taxon>
        <taxon>Tracheophyta</taxon>
        <taxon>Spermatophyta</taxon>
        <taxon>Magnoliopsida</taxon>
        <taxon>Magnoliidae</taxon>
        <taxon>Laurales</taxon>
        <taxon>Lauraceae</taxon>
        <taxon>Cinnamomum</taxon>
    </lineage>
</organism>
<feature type="active site" description="Charge relay system" evidence="7">
    <location>
        <position position="151"/>
    </location>
</feature>
<dbReference type="PROSITE" id="PS00138">
    <property type="entry name" value="SUBTILASE_SER"/>
    <property type="match status" value="2"/>
</dbReference>
<dbReference type="Pfam" id="PF17766">
    <property type="entry name" value="fn3_6"/>
    <property type="match status" value="2"/>
</dbReference>
<dbReference type="SUPFAM" id="SSF52743">
    <property type="entry name" value="Subtilisin-like"/>
    <property type="match status" value="2"/>
</dbReference>
<dbReference type="Pfam" id="PF00082">
    <property type="entry name" value="Peptidase_S8"/>
    <property type="match status" value="2"/>
</dbReference>
<feature type="domain" description="Subtilisin-like protease fibronectin type-III" evidence="11">
    <location>
        <begin position="652"/>
        <end position="747"/>
    </location>
</feature>
<keyword evidence="3 8" id="KW-0732">Signal</keyword>
<feature type="domain" description="Peptidase S8/S53" evidence="9">
    <location>
        <begin position="898"/>
        <end position="1333"/>
    </location>
</feature>
<evidence type="ECO:0000256" key="5">
    <source>
        <dbReference type="ARBA" id="ARBA00022825"/>
    </source>
</evidence>
<dbReference type="InterPro" id="IPR010259">
    <property type="entry name" value="S8pro/Inhibitor_I9"/>
</dbReference>
<evidence type="ECO:0000313" key="12">
    <source>
        <dbReference type="EMBL" id="RWR87691.1"/>
    </source>
</evidence>
<dbReference type="FunFam" id="2.60.40.2310:FF:000001">
    <property type="entry name" value="Subtilisin-like protease SBT1.5"/>
    <property type="match status" value="2"/>
</dbReference>
<dbReference type="Gene3D" id="3.50.30.30">
    <property type="match status" value="2"/>
</dbReference>
<comment type="caution">
    <text evidence="12">The sequence shown here is derived from an EMBL/GenBank/DDBJ whole genome shotgun (WGS) entry which is preliminary data.</text>
</comment>
<dbReference type="FunFam" id="3.30.70.80:FF:000002">
    <property type="entry name" value="Subtilisin-like protease SBT5.3"/>
    <property type="match status" value="2"/>
</dbReference>
<dbReference type="Gene3D" id="3.40.50.200">
    <property type="entry name" value="Peptidase S8/S53 domain"/>
    <property type="match status" value="2"/>
</dbReference>
<dbReference type="InterPro" id="IPR037045">
    <property type="entry name" value="S8pro/Inhibitor_I9_sf"/>
</dbReference>
<feature type="signal peptide" evidence="8">
    <location>
        <begin position="1"/>
        <end position="28"/>
    </location>
</feature>